<keyword evidence="10" id="KW-1185">Reference proteome</keyword>
<dbReference type="PANTHER" id="PTHR10844">
    <property type="entry name" value="CAVEOLIN"/>
    <property type="match status" value="1"/>
</dbReference>
<evidence type="ECO:0000256" key="8">
    <source>
        <dbReference type="SAM" id="MobiDB-lite"/>
    </source>
</evidence>
<feature type="transmembrane region" description="Helical" evidence="9">
    <location>
        <begin position="82"/>
        <end position="107"/>
    </location>
</feature>
<dbReference type="InterPro" id="IPR001612">
    <property type="entry name" value="Caveolin"/>
</dbReference>
<protein>
    <submittedName>
        <fullName evidence="11">Caveolin</fullName>
    </submittedName>
</protein>
<dbReference type="Pfam" id="PF01146">
    <property type="entry name" value="Caveolin"/>
    <property type="match status" value="2"/>
</dbReference>
<keyword evidence="6" id="KW-0333">Golgi apparatus</keyword>
<name>A0A914WTJ0_9BILA</name>
<evidence type="ECO:0000256" key="2">
    <source>
        <dbReference type="ARBA" id="ARBA00004395"/>
    </source>
</evidence>
<sequence>MGKENGGSGDAATVGGQEVHGGVPLPTEIDIVERDPEKMNQHLRLVFADVFAEPEPGTYSFDKIWVLSFQVFTATKLWTYRIATLLCAIPAAFCWGLHFACLTFHYIWCMQPAYRAFSIQMIYTRRIYSAIMNAYALPFFNAFGYLFSRIRITTVKSDQLFTSVKLWSYRILTLLFALPLAILWGVSYGCLSFSHIWCYVPCLRACRVNLHFSEKIFGLIMDSFVKPIFDAMGRVFSHVRVQNSSKKTTNFEDIHLA</sequence>
<proteinExistence type="inferred from homology"/>
<organism evidence="10 11">
    <name type="scientific">Plectus sambesii</name>
    <dbReference type="NCBI Taxonomy" id="2011161"/>
    <lineage>
        <taxon>Eukaryota</taxon>
        <taxon>Metazoa</taxon>
        <taxon>Ecdysozoa</taxon>
        <taxon>Nematoda</taxon>
        <taxon>Chromadorea</taxon>
        <taxon>Plectida</taxon>
        <taxon>Plectina</taxon>
        <taxon>Plectoidea</taxon>
        <taxon>Plectidae</taxon>
        <taxon>Plectus</taxon>
    </lineage>
</organism>
<keyword evidence="7 9" id="KW-0472">Membrane</keyword>
<evidence type="ECO:0000256" key="7">
    <source>
        <dbReference type="ARBA" id="ARBA00023136"/>
    </source>
</evidence>
<evidence type="ECO:0000256" key="5">
    <source>
        <dbReference type="ARBA" id="ARBA00022475"/>
    </source>
</evidence>
<evidence type="ECO:0000256" key="3">
    <source>
        <dbReference type="ARBA" id="ARBA00004543"/>
    </source>
</evidence>
<dbReference type="GO" id="GO:0000139">
    <property type="term" value="C:Golgi membrane"/>
    <property type="evidence" value="ECO:0007669"/>
    <property type="project" value="UniProtKB-SubCell"/>
</dbReference>
<evidence type="ECO:0000313" key="11">
    <source>
        <dbReference type="WBParaSite" id="PSAMB.scaffold480size49811.g6144.t1"/>
    </source>
</evidence>
<feature type="region of interest" description="Disordered" evidence="8">
    <location>
        <begin position="1"/>
        <end position="23"/>
    </location>
</feature>
<feature type="transmembrane region" description="Helical" evidence="9">
    <location>
        <begin position="127"/>
        <end position="147"/>
    </location>
</feature>
<dbReference type="GO" id="GO:0070836">
    <property type="term" value="P:caveola assembly"/>
    <property type="evidence" value="ECO:0007669"/>
    <property type="project" value="InterPro"/>
</dbReference>
<feature type="transmembrane region" description="Helical" evidence="9">
    <location>
        <begin position="167"/>
        <end position="186"/>
    </location>
</feature>
<keyword evidence="5" id="KW-1003">Cell membrane</keyword>
<evidence type="ECO:0000256" key="6">
    <source>
        <dbReference type="ARBA" id="ARBA00023034"/>
    </source>
</evidence>
<dbReference type="Proteomes" id="UP000887566">
    <property type="component" value="Unplaced"/>
</dbReference>
<dbReference type="GO" id="GO:0005901">
    <property type="term" value="C:caveola"/>
    <property type="evidence" value="ECO:0007669"/>
    <property type="project" value="UniProtKB-SubCell"/>
</dbReference>
<keyword evidence="9" id="KW-1133">Transmembrane helix</keyword>
<accession>A0A914WTJ0</accession>
<evidence type="ECO:0000313" key="10">
    <source>
        <dbReference type="Proteomes" id="UP000887566"/>
    </source>
</evidence>
<dbReference type="AlphaFoldDB" id="A0A914WTJ0"/>
<keyword evidence="9" id="KW-0812">Transmembrane</keyword>
<evidence type="ECO:0000256" key="4">
    <source>
        <dbReference type="ARBA" id="ARBA00010988"/>
    </source>
</evidence>
<evidence type="ECO:0000256" key="1">
    <source>
        <dbReference type="ARBA" id="ARBA00004202"/>
    </source>
</evidence>
<comment type="subcellular location">
    <subcellularLocation>
        <location evidence="1">Cell membrane</location>
        <topology evidence="1">Peripheral membrane protein</topology>
    </subcellularLocation>
    <subcellularLocation>
        <location evidence="2">Golgi apparatus membrane</location>
        <topology evidence="2">Peripheral membrane protein</topology>
    </subcellularLocation>
    <subcellularLocation>
        <location evidence="3">Membrane</location>
        <location evidence="3">Caveola</location>
        <topology evidence="3">Peripheral membrane protein</topology>
    </subcellularLocation>
</comment>
<comment type="similarity">
    <text evidence="4">Belongs to the caveolin family.</text>
</comment>
<dbReference type="WBParaSite" id="PSAMB.scaffold480size49811.g6144.t1">
    <property type="protein sequence ID" value="PSAMB.scaffold480size49811.g6144.t1"/>
    <property type="gene ID" value="PSAMB.scaffold480size49811.g6144"/>
</dbReference>
<reference evidence="11" key="1">
    <citation type="submission" date="2022-11" db="UniProtKB">
        <authorList>
            <consortium name="WormBaseParasite"/>
        </authorList>
    </citation>
    <scope>IDENTIFICATION</scope>
</reference>
<dbReference type="PANTHER" id="PTHR10844:SF19">
    <property type="entry name" value="CAVEOLIN-2"/>
    <property type="match status" value="1"/>
</dbReference>
<dbReference type="GO" id="GO:0060090">
    <property type="term" value="F:molecular adaptor activity"/>
    <property type="evidence" value="ECO:0007669"/>
    <property type="project" value="TreeGrafter"/>
</dbReference>
<evidence type="ECO:0000256" key="9">
    <source>
        <dbReference type="SAM" id="Phobius"/>
    </source>
</evidence>